<dbReference type="VEuPathDB" id="FungiDB:RO3G_08114"/>
<keyword evidence="3" id="KW-1185">Reference proteome</keyword>
<dbReference type="InParanoid" id="I1C4M9"/>
<dbReference type="OrthoDB" id="1075553at2759"/>
<dbReference type="InterPro" id="IPR049163">
    <property type="entry name" value="Pif1-like_2B_dom"/>
</dbReference>
<name>I1C4M9_RHIO9</name>
<accession>I1C4M9</accession>
<dbReference type="GO" id="GO:0006260">
    <property type="term" value="P:DNA replication"/>
    <property type="evidence" value="ECO:0007669"/>
    <property type="project" value="TreeGrafter"/>
</dbReference>
<evidence type="ECO:0000313" key="3">
    <source>
        <dbReference type="Proteomes" id="UP000009138"/>
    </source>
</evidence>
<dbReference type="PANTHER" id="PTHR23274:SF51">
    <property type="entry name" value="OS03G0423850 PROTEIN"/>
    <property type="match status" value="1"/>
</dbReference>
<dbReference type="STRING" id="246409.I1C4M9"/>
<dbReference type="RefSeq" id="XP_067518805.1">
    <property type="nucleotide sequence ID" value="XM_067662704.1"/>
</dbReference>
<proteinExistence type="predicted"/>
<dbReference type="GeneID" id="93615085"/>
<dbReference type="InterPro" id="IPR027417">
    <property type="entry name" value="P-loop_NTPase"/>
</dbReference>
<organism evidence="2 3">
    <name type="scientific">Rhizopus delemar (strain RA 99-880 / ATCC MYA-4621 / FGSC 9543 / NRRL 43880)</name>
    <name type="common">Mucormycosis agent</name>
    <name type="synonym">Rhizopus arrhizus var. delemar</name>
    <dbReference type="NCBI Taxonomy" id="246409"/>
    <lineage>
        <taxon>Eukaryota</taxon>
        <taxon>Fungi</taxon>
        <taxon>Fungi incertae sedis</taxon>
        <taxon>Mucoromycota</taxon>
        <taxon>Mucoromycotina</taxon>
        <taxon>Mucoromycetes</taxon>
        <taxon>Mucorales</taxon>
        <taxon>Mucorineae</taxon>
        <taxon>Rhizopodaceae</taxon>
        <taxon>Rhizopus</taxon>
    </lineage>
</organism>
<dbReference type="EMBL" id="CH476737">
    <property type="protein sequence ID" value="EIE83409.1"/>
    <property type="molecule type" value="Genomic_DNA"/>
</dbReference>
<dbReference type="GO" id="GO:0005657">
    <property type="term" value="C:replication fork"/>
    <property type="evidence" value="ECO:0007669"/>
    <property type="project" value="TreeGrafter"/>
</dbReference>
<protein>
    <recommendedName>
        <fullName evidence="1">DNA helicase Pif1-like 2B domain-containing protein</fullName>
    </recommendedName>
</protein>
<reference evidence="2 3" key="1">
    <citation type="journal article" date="2009" name="PLoS Genet.">
        <title>Genomic analysis of the basal lineage fungus Rhizopus oryzae reveals a whole-genome duplication.</title>
        <authorList>
            <person name="Ma L.-J."/>
            <person name="Ibrahim A.S."/>
            <person name="Skory C."/>
            <person name="Grabherr M.G."/>
            <person name="Burger G."/>
            <person name="Butler M."/>
            <person name="Elias M."/>
            <person name="Idnurm A."/>
            <person name="Lang B.F."/>
            <person name="Sone T."/>
            <person name="Abe A."/>
            <person name="Calvo S.E."/>
            <person name="Corrochano L.M."/>
            <person name="Engels R."/>
            <person name="Fu J."/>
            <person name="Hansberg W."/>
            <person name="Kim J.-M."/>
            <person name="Kodira C.D."/>
            <person name="Koehrsen M.J."/>
            <person name="Liu B."/>
            <person name="Miranda-Saavedra D."/>
            <person name="O'Leary S."/>
            <person name="Ortiz-Castellanos L."/>
            <person name="Poulter R."/>
            <person name="Rodriguez-Romero J."/>
            <person name="Ruiz-Herrera J."/>
            <person name="Shen Y.-Q."/>
            <person name="Zeng Q."/>
            <person name="Galagan J."/>
            <person name="Birren B.W."/>
            <person name="Cuomo C.A."/>
            <person name="Wickes B.L."/>
        </authorList>
    </citation>
    <scope>NUCLEOTIDE SEQUENCE [LARGE SCALE GENOMIC DNA]</scope>
    <source>
        <strain evidence="3">RA 99-880 / ATCC MYA-4621 / FGSC 9543 / NRRL 43880</strain>
    </source>
</reference>
<dbReference type="eggNOG" id="KOG0987">
    <property type="taxonomic scope" value="Eukaryota"/>
</dbReference>
<dbReference type="Pfam" id="PF21530">
    <property type="entry name" value="Pif1_2B_dom"/>
    <property type="match status" value="1"/>
</dbReference>
<evidence type="ECO:0000259" key="1">
    <source>
        <dbReference type="Pfam" id="PF21530"/>
    </source>
</evidence>
<dbReference type="PANTHER" id="PTHR23274">
    <property type="entry name" value="DNA HELICASE-RELATED"/>
    <property type="match status" value="1"/>
</dbReference>
<dbReference type="AlphaFoldDB" id="I1C4M9"/>
<dbReference type="Proteomes" id="UP000009138">
    <property type="component" value="Unassembled WGS sequence"/>
</dbReference>
<evidence type="ECO:0000313" key="2">
    <source>
        <dbReference type="EMBL" id="EIE83409.1"/>
    </source>
</evidence>
<gene>
    <name evidence="2" type="ORF">RO3G_08114</name>
</gene>
<feature type="domain" description="DNA helicase Pif1-like 2B" evidence="1">
    <location>
        <begin position="4"/>
        <end position="48"/>
    </location>
</feature>
<dbReference type="SUPFAM" id="SSF52540">
    <property type="entry name" value="P-loop containing nucleoside triphosphate hydrolases"/>
    <property type="match status" value="1"/>
</dbReference>
<sequence length="126" mass="14025">MPTEYLQSLNPHGLPPSVLELKVGMPVMILRNINVEKGLCNGTRVTVLSIGEFLLKVKPPGVDGRVEVIPRFTLSTLENEYPFTLTRKQFPVRPSFAMTINKSQGQSLKIVGVDLRLPVFTHGQLQ</sequence>
<dbReference type="OMA" id="NETRLMV"/>